<reference evidence="13 14" key="1">
    <citation type="submission" date="2015-01" db="EMBL/GenBank/DDBJ databases">
        <title>Draft Genome Sequences of Four Bacillus thermoamylovorans Strains, Isolated From Food Products.</title>
        <authorList>
            <person name="Krawcyk A.O."/>
            <person name="Berendsen E.M."/>
            <person name="Eijlander R.T."/>
            <person name="de Jong A."/>
            <person name="Wells-Bennik M."/>
            <person name="Kuipers O.P."/>
        </authorList>
    </citation>
    <scope>NUCLEOTIDE SEQUENCE [LARGE SCALE GENOMIC DNA]</scope>
    <source>
        <strain evidence="13 14">B4167</strain>
    </source>
</reference>
<evidence type="ECO:0000256" key="9">
    <source>
        <dbReference type="ARBA" id="ARBA00038901"/>
    </source>
</evidence>
<evidence type="ECO:0000256" key="2">
    <source>
        <dbReference type="ARBA" id="ARBA00001946"/>
    </source>
</evidence>
<dbReference type="InterPro" id="IPR029001">
    <property type="entry name" value="ITPase-like_fam"/>
</dbReference>
<evidence type="ECO:0000256" key="10">
    <source>
        <dbReference type="ARBA" id="ARBA00048174"/>
    </source>
</evidence>
<dbReference type="PANTHER" id="PTHR34699">
    <property type="match status" value="1"/>
</dbReference>
<comment type="cofactor">
    <cofactor evidence="2">
        <name>Mg(2+)</name>
        <dbReference type="ChEBI" id="CHEBI:18420"/>
    </cofactor>
</comment>
<evidence type="ECO:0000256" key="4">
    <source>
        <dbReference type="ARBA" id="ARBA00022741"/>
    </source>
</evidence>
<sequence>MFLPYLFFTKILLKERGMIMRLAAGTTNQAKLQAIYNIFNDGANIIPCKVPSNVSDQPFSDEETIQGAINRAKNAIAETNADIGIGLEGGVNESPHGLMLCNWGALVIREFSEQPFIAGGARIVLPAYISQRLRNGEELGPVMDDFCQQENIRSHEGAIGIFTDGQVNRVEMFTHVVKLLKGQFDYANKTSNGG</sequence>
<evidence type="ECO:0000313" key="14">
    <source>
        <dbReference type="Proteomes" id="UP000032076"/>
    </source>
</evidence>
<feature type="domain" description="Non-canonical purine NTP phosphatase/PRRC1" evidence="12">
    <location>
        <begin position="25"/>
        <end position="177"/>
    </location>
</feature>
<dbReference type="Pfam" id="PF01931">
    <property type="entry name" value="NTPase_I-T"/>
    <property type="match status" value="1"/>
</dbReference>
<dbReference type="EC" id="3.6.1.73" evidence="9"/>
<comment type="catalytic activity">
    <reaction evidence="10">
        <text>ITP + H2O = IDP + phosphate + H(+)</text>
        <dbReference type="Rhea" id="RHEA:28330"/>
        <dbReference type="ChEBI" id="CHEBI:15377"/>
        <dbReference type="ChEBI" id="CHEBI:15378"/>
        <dbReference type="ChEBI" id="CHEBI:43474"/>
        <dbReference type="ChEBI" id="CHEBI:58280"/>
        <dbReference type="ChEBI" id="CHEBI:61402"/>
        <dbReference type="EC" id="3.6.1.73"/>
    </reaction>
</comment>
<dbReference type="GO" id="GO:0009117">
    <property type="term" value="P:nucleotide metabolic process"/>
    <property type="evidence" value="ECO:0007669"/>
    <property type="project" value="UniProtKB-KW"/>
</dbReference>
<evidence type="ECO:0000259" key="12">
    <source>
        <dbReference type="Pfam" id="PF01931"/>
    </source>
</evidence>
<comment type="catalytic activity">
    <reaction evidence="11">
        <text>XTP + H2O = XDP + phosphate + H(+)</text>
        <dbReference type="Rhea" id="RHEA:28406"/>
        <dbReference type="ChEBI" id="CHEBI:15377"/>
        <dbReference type="ChEBI" id="CHEBI:15378"/>
        <dbReference type="ChEBI" id="CHEBI:43474"/>
        <dbReference type="ChEBI" id="CHEBI:59884"/>
        <dbReference type="ChEBI" id="CHEBI:61314"/>
        <dbReference type="EC" id="3.6.1.73"/>
    </reaction>
</comment>
<dbReference type="PANTHER" id="PTHR34699:SF2">
    <property type="entry name" value="NON-CANONICAL PURINE NTP PHOSPHATASE_PRRC1 DOMAIN-CONTAINING PROTEIN"/>
    <property type="match status" value="1"/>
</dbReference>
<organism evidence="13 14">
    <name type="scientific">Caldibacillus thermoamylovorans</name>
    <dbReference type="NCBI Taxonomy" id="35841"/>
    <lineage>
        <taxon>Bacteria</taxon>
        <taxon>Bacillati</taxon>
        <taxon>Bacillota</taxon>
        <taxon>Bacilli</taxon>
        <taxon>Bacillales</taxon>
        <taxon>Bacillaceae</taxon>
        <taxon>Caldibacillus</taxon>
    </lineage>
</organism>
<comment type="cofactor">
    <cofactor evidence="1">
        <name>Mn(2+)</name>
        <dbReference type="ChEBI" id="CHEBI:29035"/>
    </cofactor>
</comment>
<dbReference type="GO" id="GO:0046872">
    <property type="term" value="F:metal ion binding"/>
    <property type="evidence" value="ECO:0007669"/>
    <property type="project" value="UniProtKB-KW"/>
</dbReference>
<keyword evidence="8" id="KW-0464">Manganese</keyword>
<dbReference type="InterPro" id="IPR050299">
    <property type="entry name" value="YjjX_NTPase"/>
</dbReference>
<evidence type="ECO:0000256" key="8">
    <source>
        <dbReference type="ARBA" id="ARBA00023211"/>
    </source>
</evidence>
<evidence type="ECO:0000256" key="3">
    <source>
        <dbReference type="ARBA" id="ARBA00022723"/>
    </source>
</evidence>
<dbReference type="Gene3D" id="3.90.950.10">
    <property type="match status" value="1"/>
</dbReference>
<dbReference type="AlphaFoldDB" id="A0ABD4A5M2"/>
<keyword evidence="5" id="KW-0378">Hydrolase</keyword>
<accession>A0ABD4A5M2</accession>
<keyword evidence="7" id="KW-0546">Nucleotide metabolism</keyword>
<dbReference type="EMBL" id="JXLU01000095">
    <property type="protein sequence ID" value="KIO72485.1"/>
    <property type="molecule type" value="Genomic_DNA"/>
</dbReference>
<comment type="caution">
    <text evidence="13">The sequence shown here is derived from an EMBL/GenBank/DDBJ whole genome shotgun (WGS) entry which is preliminary data.</text>
</comment>
<keyword evidence="6" id="KW-0460">Magnesium</keyword>
<name>A0ABD4A5M2_9BACI</name>
<evidence type="ECO:0000313" key="13">
    <source>
        <dbReference type="EMBL" id="KIO72485.1"/>
    </source>
</evidence>
<dbReference type="NCBIfam" id="NF002850">
    <property type="entry name" value="PRK03114.1"/>
    <property type="match status" value="1"/>
</dbReference>
<evidence type="ECO:0000256" key="5">
    <source>
        <dbReference type="ARBA" id="ARBA00022801"/>
    </source>
</evidence>
<evidence type="ECO:0000256" key="11">
    <source>
        <dbReference type="ARBA" id="ARBA00048781"/>
    </source>
</evidence>
<dbReference type="InterPro" id="IPR026533">
    <property type="entry name" value="NTPase/PRRC1"/>
</dbReference>
<evidence type="ECO:0000256" key="7">
    <source>
        <dbReference type="ARBA" id="ARBA00023080"/>
    </source>
</evidence>
<dbReference type="GO" id="GO:0000166">
    <property type="term" value="F:nucleotide binding"/>
    <property type="evidence" value="ECO:0007669"/>
    <property type="project" value="UniProtKB-KW"/>
</dbReference>
<proteinExistence type="predicted"/>
<dbReference type="SUPFAM" id="SSF52972">
    <property type="entry name" value="ITPase-like"/>
    <property type="match status" value="1"/>
</dbReference>
<dbReference type="GO" id="GO:0103023">
    <property type="term" value="F:ITPase activity"/>
    <property type="evidence" value="ECO:0007669"/>
    <property type="project" value="UniProtKB-EC"/>
</dbReference>
<gene>
    <name evidence="13" type="ORF">B4167_1175</name>
</gene>
<protein>
    <recommendedName>
        <fullName evidence="9">inosine/xanthosine triphosphatase</fullName>
        <ecNumber evidence="9">3.6.1.73</ecNumber>
    </recommendedName>
</protein>
<keyword evidence="3" id="KW-0479">Metal-binding</keyword>
<evidence type="ECO:0000256" key="6">
    <source>
        <dbReference type="ARBA" id="ARBA00022842"/>
    </source>
</evidence>
<evidence type="ECO:0000256" key="1">
    <source>
        <dbReference type="ARBA" id="ARBA00001936"/>
    </source>
</evidence>
<keyword evidence="4" id="KW-0547">Nucleotide-binding</keyword>
<dbReference type="Proteomes" id="UP000032076">
    <property type="component" value="Unassembled WGS sequence"/>
</dbReference>